<reference evidence="2 3" key="1">
    <citation type="submission" date="2020-07" db="EMBL/GenBank/DDBJ databases">
        <title>Luteimonas sp. SJ-92.</title>
        <authorList>
            <person name="Huang X.-X."/>
            <person name="Xu L."/>
            <person name="Sun J.-Q."/>
        </authorList>
    </citation>
    <scope>NUCLEOTIDE SEQUENCE [LARGE SCALE GENOMIC DNA]</scope>
    <source>
        <strain evidence="2 3">SJ-92</strain>
    </source>
</reference>
<accession>A0A853J9R4</accession>
<evidence type="ECO:0000313" key="3">
    <source>
        <dbReference type="Proteomes" id="UP000578091"/>
    </source>
</evidence>
<evidence type="ECO:0000256" key="1">
    <source>
        <dbReference type="SAM" id="SignalP"/>
    </source>
</evidence>
<proteinExistence type="predicted"/>
<keyword evidence="3" id="KW-1185">Reference proteome</keyword>
<dbReference type="AlphaFoldDB" id="A0A853J9R4"/>
<dbReference type="EMBL" id="JACCKA010000029">
    <property type="protein sequence ID" value="NZA25595.1"/>
    <property type="molecule type" value="Genomic_DNA"/>
</dbReference>
<name>A0A853J9R4_9GAMM</name>
<feature type="chain" id="PRO_5032737394" description="Omptin family outer membrane protease" evidence="1">
    <location>
        <begin position="25"/>
        <end position="302"/>
    </location>
</feature>
<keyword evidence="1" id="KW-0732">Signal</keyword>
<dbReference type="Proteomes" id="UP000578091">
    <property type="component" value="Unassembled WGS sequence"/>
</dbReference>
<organism evidence="2 3">
    <name type="scientific">Luteimonas salinisoli</name>
    <dbReference type="NCBI Taxonomy" id="2752307"/>
    <lineage>
        <taxon>Bacteria</taxon>
        <taxon>Pseudomonadati</taxon>
        <taxon>Pseudomonadota</taxon>
        <taxon>Gammaproteobacteria</taxon>
        <taxon>Lysobacterales</taxon>
        <taxon>Lysobacteraceae</taxon>
        <taxon>Luteimonas</taxon>
    </lineage>
</organism>
<dbReference type="RefSeq" id="WP_180677394.1">
    <property type="nucleotide sequence ID" value="NZ_JACCKA010000029.1"/>
</dbReference>
<evidence type="ECO:0008006" key="4">
    <source>
        <dbReference type="Google" id="ProtNLM"/>
    </source>
</evidence>
<protein>
    <recommendedName>
        <fullName evidence="4">Omptin family outer membrane protease</fullName>
    </recommendedName>
</protein>
<gene>
    <name evidence="2" type="ORF">H0E84_04305</name>
</gene>
<evidence type="ECO:0000313" key="2">
    <source>
        <dbReference type="EMBL" id="NZA25595.1"/>
    </source>
</evidence>
<sequence length="302" mass="33304">MTRIPRLACGLCVAGSLLALPAYAQQQDDHRFALRLSGFNPQASLAFSGEGTITDGTETATFDDSASFGIGREWRPRGSASFRISPRQRLIGNFYDYRRGESWSFDGGTLDPDGIPGEAEIPAVEADARFEFALANFNYEFAVVDTPTFQWGVGLGVTHARLETQLRGTSTGTDELDPESVDVRWKRSEWSPGLHTRLAWTPGEKWRISLEGQYLDADWGDFLEEEGHFERGGLLVEYMVTERVGVHAGYDWFRLKLADGFRGSIDAGEAGDPVGIARLDYDGTLTGRLKVHGPLAGVSVRF</sequence>
<comment type="caution">
    <text evidence="2">The sequence shown here is derived from an EMBL/GenBank/DDBJ whole genome shotgun (WGS) entry which is preliminary data.</text>
</comment>
<feature type="signal peptide" evidence="1">
    <location>
        <begin position="1"/>
        <end position="24"/>
    </location>
</feature>